<dbReference type="SUPFAM" id="SSF56112">
    <property type="entry name" value="Protein kinase-like (PK-like)"/>
    <property type="match status" value="1"/>
</dbReference>
<reference evidence="1" key="1">
    <citation type="journal article" date="2023" name="IMA Fungus">
        <title>Comparative genomic study of the Penicillium genus elucidates a diverse pangenome and 15 lateral gene transfer events.</title>
        <authorList>
            <person name="Petersen C."/>
            <person name="Sorensen T."/>
            <person name="Nielsen M.R."/>
            <person name="Sondergaard T.E."/>
            <person name="Sorensen J.L."/>
            <person name="Fitzpatrick D.A."/>
            <person name="Frisvad J.C."/>
            <person name="Nielsen K.L."/>
        </authorList>
    </citation>
    <scope>NUCLEOTIDE SEQUENCE</scope>
    <source>
        <strain evidence="1">IBT 17514</strain>
    </source>
</reference>
<gene>
    <name evidence="1" type="ORF">N7493_003473</name>
</gene>
<dbReference type="AlphaFoldDB" id="A0AAD6MXJ4"/>
<evidence type="ECO:0000313" key="1">
    <source>
        <dbReference type="EMBL" id="KAJ5731992.1"/>
    </source>
</evidence>
<keyword evidence="2" id="KW-1185">Reference proteome</keyword>
<dbReference type="PANTHER" id="PTHR21310">
    <property type="entry name" value="AMINOGLYCOSIDE PHOSPHOTRANSFERASE-RELATED-RELATED"/>
    <property type="match status" value="1"/>
</dbReference>
<evidence type="ECO:0008006" key="3">
    <source>
        <dbReference type="Google" id="ProtNLM"/>
    </source>
</evidence>
<dbReference type="PANTHER" id="PTHR21310:SF37">
    <property type="entry name" value="AMINOGLYCOSIDE PHOSPHOTRANSFERASE DOMAIN-CONTAINING PROTEIN"/>
    <property type="match status" value="1"/>
</dbReference>
<dbReference type="Proteomes" id="UP001215712">
    <property type="component" value="Unassembled WGS sequence"/>
</dbReference>
<protein>
    <recommendedName>
        <fullName evidence="3">Aminoglycoside phosphotransferase domain-containing protein</fullName>
    </recommendedName>
</protein>
<reference evidence="1" key="2">
    <citation type="submission" date="2023-01" db="EMBL/GenBank/DDBJ databases">
        <authorList>
            <person name="Petersen C."/>
        </authorList>
    </citation>
    <scope>NUCLEOTIDE SEQUENCE</scope>
    <source>
        <strain evidence="1">IBT 17514</strain>
    </source>
</reference>
<evidence type="ECO:0000313" key="2">
    <source>
        <dbReference type="Proteomes" id="UP001215712"/>
    </source>
</evidence>
<dbReference type="EMBL" id="JAQJAN010000004">
    <property type="protein sequence ID" value="KAJ5731992.1"/>
    <property type="molecule type" value="Genomic_DNA"/>
</dbReference>
<organism evidence="1 2">
    <name type="scientific">Penicillium malachiteum</name>
    <dbReference type="NCBI Taxonomy" id="1324776"/>
    <lineage>
        <taxon>Eukaryota</taxon>
        <taxon>Fungi</taxon>
        <taxon>Dikarya</taxon>
        <taxon>Ascomycota</taxon>
        <taxon>Pezizomycotina</taxon>
        <taxon>Eurotiomycetes</taxon>
        <taxon>Eurotiomycetidae</taxon>
        <taxon>Eurotiales</taxon>
        <taxon>Aspergillaceae</taxon>
        <taxon>Penicillium</taxon>
    </lineage>
</organism>
<sequence>MTEDLKVTLPLLRGKITLQSALEEEDDILLEQGYPEQRIDFFLSLWSDRDGIEKIASYHLGLNPSQTCQIGSFAEWVHGSFDVCIPLYVSKQGQQAREKRAMIRFPLPYKLGESRNPGNVDEKLRSEAATFIWMREHCPEVPIPQLWGFGRVGGYPLPCPYVSHQRSILIESGYLIMDFIGQSESEEPVEMLSETWDKHRDQQEKRENLFKGLSHIILSMSQTPLPRIGSWTLDSNGVLKLSNRPLTLRLHQLENAGIPTNINRSTTYTGTESYYLDFLSCHDSRIRNQPNSITDADDGRIQMVRLMMMKALLPHFCNKEYRTGPFFYRLTDLHPSNIFVDNQWNVKFIIDLEWACSLLAETLRPPYWLTGLAVDGLTDEHLQAFEERYEEFMNIFEKEEKRLPPINNDDSYEKYVANWNPKGLYNLFSEHICPIFTQPRQFDPESDSSKSLQLISDFWAPGAEELTAAKLKDKEYEESISELFSKASSSKDD</sequence>
<dbReference type="InterPro" id="IPR011009">
    <property type="entry name" value="Kinase-like_dom_sf"/>
</dbReference>
<dbReference type="InterPro" id="IPR051678">
    <property type="entry name" value="AGP_Transferase"/>
</dbReference>
<comment type="caution">
    <text evidence="1">The sequence shown here is derived from an EMBL/GenBank/DDBJ whole genome shotgun (WGS) entry which is preliminary data.</text>
</comment>
<accession>A0AAD6MXJ4</accession>
<name>A0AAD6MXJ4_9EURO</name>
<proteinExistence type="predicted"/>